<protein>
    <recommendedName>
        <fullName evidence="4">Ecp2 effector protein domain-containing protein</fullName>
    </recommendedName>
</protein>
<organism evidence="2 3">
    <name type="scientific">Chaetomium fimeti</name>
    <dbReference type="NCBI Taxonomy" id="1854472"/>
    <lineage>
        <taxon>Eukaryota</taxon>
        <taxon>Fungi</taxon>
        <taxon>Dikarya</taxon>
        <taxon>Ascomycota</taxon>
        <taxon>Pezizomycotina</taxon>
        <taxon>Sordariomycetes</taxon>
        <taxon>Sordariomycetidae</taxon>
        <taxon>Sordariales</taxon>
        <taxon>Chaetomiaceae</taxon>
        <taxon>Chaetomium</taxon>
    </lineage>
</organism>
<proteinExistence type="predicted"/>
<keyword evidence="3" id="KW-1185">Reference proteome</keyword>
<gene>
    <name evidence="2" type="ORF">B0H64DRAFT_431284</name>
</gene>
<evidence type="ECO:0000256" key="1">
    <source>
        <dbReference type="SAM" id="SignalP"/>
    </source>
</evidence>
<feature type="signal peptide" evidence="1">
    <location>
        <begin position="1"/>
        <end position="17"/>
    </location>
</feature>
<sequence>MIFIIPFLVLLFQVAHCGPLAEPRTFCDNGIADDLPPVESECRQVIDAFNHHDSTGYITVEGNTSLVISRGRCTGGLTNVSGSTYAVNADALTIIMKNYIFDRCILNKQWGFYATNKYTIQLVSVLFEDYFEDGEQEP</sequence>
<dbReference type="RefSeq" id="XP_062660833.1">
    <property type="nucleotide sequence ID" value="XM_062805958.1"/>
</dbReference>
<dbReference type="GeneID" id="87842906"/>
<reference evidence="2" key="1">
    <citation type="journal article" date="2023" name="Mol. Phylogenet. Evol.">
        <title>Genome-scale phylogeny and comparative genomics of the fungal order Sordariales.</title>
        <authorList>
            <person name="Hensen N."/>
            <person name="Bonometti L."/>
            <person name="Westerberg I."/>
            <person name="Brannstrom I.O."/>
            <person name="Guillou S."/>
            <person name="Cros-Aarteil S."/>
            <person name="Calhoun S."/>
            <person name="Haridas S."/>
            <person name="Kuo A."/>
            <person name="Mondo S."/>
            <person name="Pangilinan J."/>
            <person name="Riley R."/>
            <person name="LaButti K."/>
            <person name="Andreopoulos B."/>
            <person name="Lipzen A."/>
            <person name="Chen C."/>
            <person name="Yan M."/>
            <person name="Daum C."/>
            <person name="Ng V."/>
            <person name="Clum A."/>
            <person name="Steindorff A."/>
            <person name="Ohm R.A."/>
            <person name="Martin F."/>
            <person name="Silar P."/>
            <person name="Natvig D.O."/>
            <person name="Lalanne C."/>
            <person name="Gautier V."/>
            <person name="Ament-Velasquez S.L."/>
            <person name="Kruys A."/>
            <person name="Hutchinson M.I."/>
            <person name="Powell A.J."/>
            <person name="Barry K."/>
            <person name="Miller A.N."/>
            <person name="Grigoriev I.V."/>
            <person name="Debuchy R."/>
            <person name="Gladieux P."/>
            <person name="Hiltunen Thoren M."/>
            <person name="Johannesson H."/>
        </authorList>
    </citation>
    <scope>NUCLEOTIDE SEQUENCE</scope>
    <source>
        <strain evidence="2">CBS 168.71</strain>
    </source>
</reference>
<dbReference type="Proteomes" id="UP001278766">
    <property type="component" value="Unassembled WGS sequence"/>
</dbReference>
<comment type="caution">
    <text evidence="2">The sequence shown here is derived from an EMBL/GenBank/DDBJ whole genome shotgun (WGS) entry which is preliminary data.</text>
</comment>
<evidence type="ECO:0000313" key="2">
    <source>
        <dbReference type="EMBL" id="KAK3297319.1"/>
    </source>
</evidence>
<feature type="chain" id="PRO_5042120329" description="Ecp2 effector protein domain-containing protein" evidence="1">
    <location>
        <begin position="18"/>
        <end position="138"/>
    </location>
</feature>
<accession>A0AAE0LUH9</accession>
<reference evidence="2" key="2">
    <citation type="submission" date="2023-06" db="EMBL/GenBank/DDBJ databases">
        <authorList>
            <consortium name="Lawrence Berkeley National Laboratory"/>
            <person name="Haridas S."/>
            <person name="Hensen N."/>
            <person name="Bonometti L."/>
            <person name="Westerberg I."/>
            <person name="Brannstrom I.O."/>
            <person name="Guillou S."/>
            <person name="Cros-Aarteil S."/>
            <person name="Calhoun S."/>
            <person name="Kuo A."/>
            <person name="Mondo S."/>
            <person name="Pangilinan J."/>
            <person name="Riley R."/>
            <person name="Labutti K."/>
            <person name="Andreopoulos B."/>
            <person name="Lipzen A."/>
            <person name="Chen C."/>
            <person name="Yanf M."/>
            <person name="Daum C."/>
            <person name="Ng V."/>
            <person name="Clum A."/>
            <person name="Steindorff A."/>
            <person name="Ohm R."/>
            <person name="Martin F."/>
            <person name="Silar P."/>
            <person name="Natvig D."/>
            <person name="Lalanne C."/>
            <person name="Gautier V."/>
            <person name="Ament-Velasquez S.L."/>
            <person name="Kruys A."/>
            <person name="Hutchinson M.I."/>
            <person name="Powell A.J."/>
            <person name="Barry K."/>
            <person name="Miller A.N."/>
            <person name="Grigoriev I.V."/>
            <person name="Debuchy R."/>
            <person name="Gladieux P."/>
            <person name="Thoren M.H."/>
            <person name="Johannesson H."/>
        </authorList>
    </citation>
    <scope>NUCLEOTIDE SEQUENCE</scope>
    <source>
        <strain evidence="2">CBS 168.71</strain>
    </source>
</reference>
<dbReference type="EMBL" id="JAUEPN010000003">
    <property type="protein sequence ID" value="KAK3297319.1"/>
    <property type="molecule type" value="Genomic_DNA"/>
</dbReference>
<name>A0AAE0LUH9_9PEZI</name>
<evidence type="ECO:0000313" key="3">
    <source>
        <dbReference type="Proteomes" id="UP001278766"/>
    </source>
</evidence>
<dbReference type="AlphaFoldDB" id="A0AAE0LUH9"/>
<evidence type="ECO:0008006" key="4">
    <source>
        <dbReference type="Google" id="ProtNLM"/>
    </source>
</evidence>
<keyword evidence="1" id="KW-0732">Signal</keyword>